<dbReference type="EMBL" id="VSRR010000474">
    <property type="protein sequence ID" value="MPC16056.1"/>
    <property type="molecule type" value="Genomic_DNA"/>
</dbReference>
<proteinExistence type="predicted"/>
<reference evidence="1 2" key="1">
    <citation type="submission" date="2019-05" db="EMBL/GenBank/DDBJ databases">
        <title>Another draft genome of Portunus trituberculatus and its Hox gene families provides insights of decapod evolution.</title>
        <authorList>
            <person name="Jeong J.-H."/>
            <person name="Song I."/>
            <person name="Kim S."/>
            <person name="Choi T."/>
            <person name="Kim D."/>
            <person name="Ryu S."/>
            <person name="Kim W."/>
        </authorList>
    </citation>
    <scope>NUCLEOTIDE SEQUENCE [LARGE SCALE GENOMIC DNA]</scope>
    <source>
        <tissue evidence="1">Muscle</tissue>
    </source>
</reference>
<dbReference type="Proteomes" id="UP000324222">
    <property type="component" value="Unassembled WGS sequence"/>
</dbReference>
<evidence type="ECO:0000313" key="1">
    <source>
        <dbReference type="EMBL" id="MPC16056.1"/>
    </source>
</evidence>
<dbReference type="AlphaFoldDB" id="A0A5B7D556"/>
<keyword evidence="2" id="KW-1185">Reference proteome</keyword>
<protein>
    <submittedName>
        <fullName evidence="1">Uncharacterized protein</fullName>
    </submittedName>
</protein>
<comment type="caution">
    <text evidence="1">The sequence shown here is derived from an EMBL/GenBank/DDBJ whole genome shotgun (WGS) entry which is preliminary data.</text>
</comment>
<evidence type="ECO:0000313" key="2">
    <source>
        <dbReference type="Proteomes" id="UP000324222"/>
    </source>
</evidence>
<name>A0A5B7D556_PORTR</name>
<accession>A0A5B7D556</accession>
<organism evidence="1 2">
    <name type="scientific">Portunus trituberculatus</name>
    <name type="common">Swimming crab</name>
    <name type="synonym">Neptunus trituberculatus</name>
    <dbReference type="NCBI Taxonomy" id="210409"/>
    <lineage>
        <taxon>Eukaryota</taxon>
        <taxon>Metazoa</taxon>
        <taxon>Ecdysozoa</taxon>
        <taxon>Arthropoda</taxon>
        <taxon>Crustacea</taxon>
        <taxon>Multicrustacea</taxon>
        <taxon>Malacostraca</taxon>
        <taxon>Eumalacostraca</taxon>
        <taxon>Eucarida</taxon>
        <taxon>Decapoda</taxon>
        <taxon>Pleocyemata</taxon>
        <taxon>Brachyura</taxon>
        <taxon>Eubrachyura</taxon>
        <taxon>Portunoidea</taxon>
        <taxon>Portunidae</taxon>
        <taxon>Portuninae</taxon>
        <taxon>Portunus</taxon>
    </lineage>
</organism>
<sequence length="197" mass="21885">MSQNILKHVEEKGATTWENAAEIADSYPLLMRNLGRTENRSQFARSSSGYNFETRGDTTHGYENKSHSSTIVYTYCKKPIAQCKHPNCRIANKPSTSTKPLQLSKSNKQVFTCNSKNSSHLFKPFLQQGQVSLGDTSTHFDITILRDTAAALTVLVLDALPDIKTVFTGEKALLTDLSQDHPYPLASMYLKCPILVG</sequence>
<gene>
    <name evidence="1" type="ORF">E2C01_008867</name>
</gene>